<dbReference type="InterPro" id="IPR005921">
    <property type="entry name" value="HutH"/>
</dbReference>
<evidence type="ECO:0000256" key="9">
    <source>
        <dbReference type="RuleBase" id="RU003954"/>
    </source>
</evidence>
<dbReference type="FunFam" id="1.20.200.10:FF:000003">
    <property type="entry name" value="Histidine ammonia-lyase"/>
    <property type="match status" value="1"/>
</dbReference>
<dbReference type="InterPro" id="IPR021922">
    <property type="entry name" value="Par3/HAL_N"/>
</dbReference>
<protein>
    <recommendedName>
        <fullName evidence="4 10">Histidine ammonia-lyase</fullName>
        <ecNumber evidence="3 10">4.3.1.3</ecNumber>
    </recommendedName>
</protein>
<feature type="domain" description="Par3/HAL N-terminal" evidence="11">
    <location>
        <begin position="13"/>
        <end position="80"/>
    </location>
</feature>
<accession>A0A8B9TKW3</accession>
<dbReference type="EC" id="4.3.1.3" evidence="3 10"/>
<evidence type="ECO:0000313" key="12">
    <source>
        <dbReference type="Ensembl" id="ENSAPLP00020022434.1"/>
    </source>
</evidence>
<dbReference type="Proteomes" id="UP000694400">
    <property type="component" value="Chromosome 1"/>
</dbReference>
<organism evidence="12 13">
    <name type="scientific">Anas platyrhynchos</name>
    <name type="common">Mallard</name>
    <name type="synonym">Anas boschas</name>
    <dbReference type="NCBI Taxonomy" id="8839"/>
    <lineage>
        <taxon>Eukaryota</taxon>
        <taxon>Metazoa</taxon>
        <taxon>Chordata</taxon>
        <taxon>Craniata</taxon>
        <taxon>Vertebrata</taxon>
        <taxon>Euteleostomi</taxon>
        <taxon>Archelosauria</taxon>
        <taxon>Archosauria</taxon>
        <taxon>Dinosauria</taxon>
        <taxon>Saurischia</taxon>
        <taxon>Theropoda</taxon>
        <taxon>Coelurosauria</taxon>
        <taxon>Aves</taxon>
        <taxon>Neognathae</taxon>
        <taxon>Galloanserae</taxon>
        <taxon>Anseriformes</taxon>
        <taxon>Anatidae</taxon>
        <taxon>Anatinae</taxon>
        <taxon>Anas</taxon>
    </lineage>
</organism>
<dbReference type="SUPFAM" id="SSF48557">
    <property type="entry name" value="L-aspartase-like"/>
    <property type="match status" value="1"/>
</dbReference>
<dbReference type="Ensembl" id="ENSAPLT00020024222.1">
    <property type="protein sequence ID" value="ENSAPLP00020022434.1"/>
    <property type="gene ID" value="ENSAPLG00020015513.1"/>
</dbReference>
<evidence type="ECO:0000256" key="2">
    <source>
        <dbReference type="ARBA" id="ARBA00007238"/>
    </source>
</evidence>
<evidence type="ECO:0000256" key="3">
    <source>
        <dbReference type="ARBA" id="ARBA00012994"/>
    </source>
</evidence>
<evidence type="ECO:0000256" key="4">
    <source>
        <dbReference type="ARBA" id="ARBA00017271"/>
    </source>
</evidence>
<dbReference type="AlphaFoldDB" id="A0A8B9TKW3"/>
<dbReference type="GO" id="GO:0019556">
    <property type="term" value="P:L-histidine catabolic process to glutamate and formamide"/>
    <property type="evidence" value="ECO:0007669"/>
    <property type="project" value="UniProtKB-UniPathway"/>
</dbReference>
<name>A0A8B9TKW3_ANAPL</name>
<proteinExistence type="inferred from homology"/>
<evidence type="ECO:0000256" key="6">
    <source>
        <dbReference type="ARBA" id="ARBA00022808"/>
    </source>
</evidence>
<reference evidence="12" key="3">
    <citation type="submission" date="2025-09" db="UniProtKB">
        <authorList>
            <consortium name="Ensembl"/>
        </authorList>
    </citation>
    <scope>IDENTIFICATION</scope>
</reference>
<dbReference type="PANTHER" id="PTHR10362">
    <property type="entry name" value="HISTIDINE AMMONIA-LYASE"/>
    <property type="match status" value="1"/>
</dbReference>
<dbReference type="Pfam" id="PF12053">
    <property type="entry name" value="Par3_HAL_N_term"/>
    <property type="match status" value="1"/>
</dbReference>
<evidence type="ECO:0000256" key="1">
    <source>
        <dbReference type="ARBA" id="ARBA00005113"/>
    </source>
</evidence>
<comment type="pathway">
    <text evidence="1 10">Amino-acid degradation; L-histidine degradation into L-glutamate; N-formimidoyl-L-glutamate from L-histidine: step 1/3.</text>
</comment>
<dbReference type="Gene3D" id="1.10.275.10">
    <property type="entry name" value="Fumarase/aspartase (N-terminal domain)"/>
    <property type="match status" value="1"/>
</dbReference>
<sequence length="647" mass="71232">MPRYTVHVRGEWLAVPCLNGANTVGWLGREAVRRYMKNKPDNGGFTSVEEVKFYVRRCKGLGLLDLDDTVEDALEDNEFVEVVIEGDIMSPDFIPSQPEGVHLYPFLSGSLDLVSLGKGLYKIKLTPEAEAKVKRSREVIERIVKEQKVVYGITTGFGKFARTVIPNSKLMELQVNLVRSHSAGVGKPLTPERSRMLLALRINVLAKGYSGISLETLQQVIEAFNASCLPYIPEKGTVGASGDLAPLSHLALGLIGEGKMWSPKSGWADAKYVLEAHGLRPITLKPKEGLALINGTQMITSLGCEAVERASAIARQADIVAALTLEVLKGTTKAFDTDIHAVRPHKGQAEVAFRFRSLLDSDHHPSEIAESHRFCDRVQDAYTMRCCPQVHGVVNDTIAFVKDIMMTEINSATDNPMVFAERAETISGGNFHGEYPAKALDYLAIGVHELAAISERRIERLCNPSLSELPAFLVTEGGLNSGFMIAHCTAAALVSENKALCHPSSVDSLSTSAATEDHVSMGGWSARKALRVIEHVEQVLAIELLAACQGIEFLRPLRTTTPLEKVYDLVRSVVRPWMKDRFMAPDIEAAHRLLVEQKVWEVAKPYIEKYRREHIPESRPGSPTAFSLGSLAKKTHIGHDHSHQNEL</sequence>
<reference evidence="12" key="1">
    <citation type="submission" date="2019-08" db="EMBL/GenBank/DDBJ databases">
        <title>Three high-quality genomes provides insights into domestication of ducks.</title>
        <authorList>
            <person name="Hou Z.C."/>
            <person name="Zhu F."/>
            <person name="Yin Z.T."/>
            <person name="Zhang F."/>
        </authorList>
    </citation>
    <scope>NUCLEOTIDE SEQUENCE [LARGE SCALE GENOMIC DNA]</scope>
</reference>
<dbReference type="InterPro" id="IPR022313">
    <property type="entry name" value="Phe/His_NH3-lyase_AS"/>
</dbReference>
<dbReference type="PROSITE" id="PS00488">
    <property type="entry name" value="PAL_HISTIDASE"/>
    <property type="match status" value="1"/>
</dbReference>
<dbReference type="GO" id="GO:0019557">
    <property type="term" value="P:L-histidine catabolic process to glutamate and formate"/>
    <property type="evidence" value="ECO:0007669"/>
    <property type="project" value="UniProtKB-UniPathway"/>
</dbReference>
<evidence type="ECO:0000256" key="8">
    <source>
        <dbReference type="ARBA" id="ARBA00049269"/>
    </source>
</evidence>
<comment type="similarity">
    <text evidence="2 9">Belongs to the PAL/histidase family.</text>
</comment>
<dbReference type="Pfam" id="PF00221">
    <property type="entry name" value="Lyase_aromatic"/>
    <property type="match status" value="1"/>
</dbReference>
<comment type="catalytic activity">
    <reaction evidence="8 10">
        <text>L-histidine = trans-urocanate + NH4(+)</text>
        <dbReference type="Rhea" id="RHEA:21232"/>
        <dbReference type="ChEBI" id="CHEBI:17771"/>
        <dbReference type="ChEBI" id="CHEBI:28938"/>
        <dbReference type="ChEBI" id="CHEBI:57595"/>
        <dbReference type="EC" id="4.3.1.3"/>
    </reaction>
</comment>
<dbReference type="InterPro" id="IPR008948">
    <property type="entry name" value="L-Aspartase-like"/>
</dbReference>
<keyword evidence="5" id="KW-0597">Phosphoprotein</keyword>
<dbReference type="NCBIfam" id="TIGR01225">
    <property type="entry name" value="hutH"/>
    <property type="match status" value="1"/>
</dbReference>
<dbReference type="InterPro" id="IPR024083">
    <property type="entry name" value="Fumarase/histidase_N"/>
</dbReference>
<dbReference type="FunFam" id="3.10.20.90:FF:000111">
    <property type="entry name" value="Histidine ammonia-lyase"/>
    <property type="match status" value="1"/>
</dbReference>
<keyword evidence="6 10" id="KW-0369">Histidine metabolism</keyword>
<reference evidence="12" key="2">
    <citation type="submission" date="2025-08" db="UniProtKB">
        <authorList>
            <consortium name="Ensembl"/>
        </authorList>
    </citation>
    <scope>IDENTIFICATION</scope>
</reference>
<dbReference type="Gene3D" id="3.10.20.90">
    <property type="entry name" value="Phosphatidylinositol 3-kinase Catalytic Subunit, Chain A, domain 1"/>
    <property type="match status" value="1"/>
</dbReference>
<dbReference type="FunFam" id="1.10.275.10:FF:000007">
    <property type="entry name" value="Histidine ammonia-lyase"/>
    <property type="match status" value="1"/>
</dbReference>
<evidence type="ECO:0000256" key="5">
    <source>
        <dbReference type="ARBA" id="ARBA00022553"/>
    </source>
</evidence>
<dbReference type="Gene3D" id="1.20.200.10">
    <property type="entry name" value="Fumarase/aspartase (Central domain)"/>
    <property type="match status" value="1"/>
</dbReference>
<dbReference type="UniPathway" id="UPA00379">
    <property type="reaction ID" value="UER00549"/>
</dbReference>
<evidence type="ECO:0000256" key="7">
    <source>
        <dbReference type="ARBA" id="ARBA00023239"/>
    </source>
</evidence>
<evidence type="ECO:0000313" key="13">
    <source>
        <dbReference type="Proteomes" id="UP000694400"/>
    </source>
</evidence>
<dbReference type="InterPro" id="IPR001106">
    <property type="entry name" value="Aromatic_Lyase"/>
</dbReference>
<evidence type="ECO:0000259" key="11">
    <source>
        <dbReference type="Pfam" id="PF12053"/>
    </source>
</evidence>
<dbReference type="GO" id="GO:0005737">
    <property type="term" value="C:cytoplasm"/>
    <property type="evidence" value="ECO:0007669"/>
    <property type="project" value="InterPro"/>
</dbReference>
<dbReference type="NCBIfam" id="NF006871">
    <property type="entry name" value="PRK09367.1"/>
    <property type="match status" value="1"/>
</dbReference>
<dbReference type="GO" id="GO:0004397">
    <property type="term" value="F:histidine ammonia-lyase activity"/>
    <property type="evidence" value="ECO:0007669"/>
    <property type="project" value="UniProtKB-EC"/>
</dbReference>
<evidence type="ECO:0000256" key="10">
    <source>
        <dbReference type="RuleBase" id="RU004479"/>
    </source>
</evidence>
<dbReference type="CDD" id="cd00332">
    <property type="entry name" value="PAL-HAL"/>
    <property type="match status" value="1"/>
</dbReference>
<keyword evidence="7 9" id="KW-0456">Lyase</keyword>